<dbReference type="Gene3D" id="1.10.287.100">
    <property type="match status" value="1"/>
</dbReference>
<dbReference type="AlphaFoldDB" id="A0A1R4IT43"/>
<proteinExistence type="predicted"/>
<dbReference type="InterPro" id="IPR008492">
    <property type="entry name" value="Rv2714-like"/>
</dbReference>
<accession>A0A1R4IT43</accession>
<gene>
    <name evidence="2" type="ORF">FM125_04280</name>
</gene>
<dbReference type="Proteomes" id="UP000196230">
    <property type="component" value="Unassembled WGS sequence"/>
</dbReference>
<evidence type="ECO:0000313" key="3">
    <source>
        <dbReference type="Proteomes" id="UP000196230"/>
    </source>
</evidence>
<dbReference type="Gene3D" id="3.40.50.10900">
    <property type="entry name" value="PAC-like subunit"/>
    <property type="match status" value="1"/>
</dbReference>
<reference evidence="2 3" key="1">
    <citation type="submission" date="2017-02" db="EMBL/GenBank/DDBJ databases">
        <authorList>
            <person name="Peterson S.W."/>
        </authorList>
    </citation>
    <scope>NUCLEOTIDE SEQUENCE [LARGE SCALE GENOMIC DNA]</scope>
    <source>
        <strain evidence="2 3">2B3F</strain>
    </source>
</reference>
<protein>
    <recommendedName>
        <fullName evidence="4">PAC2 family protein</fullName>
    </recommendedName>
</protein>
<evidence type="ECO:0008006" key="4">
    <source>
        <dbReference type="Google" id="ProtNLM"/>
    </source>
</evidence>
<dbReference type="RefSeq" id="WP_087133749.1">
    <property type="nucleotide sequence ID" value="NZ_FUKP01000025.1"/>
</dbReference>
<dbReference type="PIRSF" id="PIRSF028754">
    <property type="entry name" value="UCP028754"/>
    <property type="match status" value="1"/>
</dbReference>
<dbReference type="EMBL" id="FUKP01000025">
    <property type="protein sequence ID" value="SJN22725.1"/>
    <property type="molecule type" value="Genomic_DNA"/>
</dbReference>
<feature type="region of interest" description="Disordered" evidence="1">
    <location>
        <begin position="290"/>
        <end position="320"/>
    </location>
</feature>
<dbReference type="SUPFAM" id="SSF159659">
    <property type="entry name" value="Cgl1923-like"/>
    <property type="match status" value="1"/>
</dbReference>
<evidence type="ECO:0000256" key="1">
    <source>
        <dbReference type="SAM" id="MobiDB-lite"/>
    </source>
</evidence>
<name>A0A1R4IT43_9MICC</name>
<dbReference type="InterPro" id="IPR038389">
    <property type="entry name" value="PSMG2_sf"/>
</dbReference>
<evidence type="ECO:0000313" key="2">
    <source>
        <dbReference type="EMBL" id="SJN22725.1"/>
    </source>
</evidence>
<sequence>MQTPETLMTLHPGVEVPEGLDLLVALSGHMDAGRVARQLREAVRDRLETTPVADVDLDAVYDYRARRPHVRFERDRYLDLQVPRIGVDLVKDLLGHPFLMLSGPEPDFRWHGFAAEVLELADRWRVNSFVLVDSVPMPVPHTRRVGVTAHGTRTDVLAGLSTWSAEAEMMAGMLQLLETAAEEKGIPTAGYSLHVPHYIAEAKFPQAAVAAFEYAGAAMGLMLPTDELRDKARDVEAELERQTAGSEEIQAMVSGLERTFDQNVAEQGRSLLETSEGLPDGDELASAVEAYLLGREGGPSARPSSPAQDDEGPGPSTDTP</sequence>
<dbReference type="InterPro" id="IPR019151">
    <property type="entry name" value="Proteasome_assmbl_chaperone_2"/>
</dbReference>
<dbReference type="Pfam" id="PF09754">
    <property type="entry name" value="PAC2"/>
    <property type="match status" value="1"/>
</dbReference>
<organism evidence="2 3">
    <name type="scientific">Micrococcus lylae</name>
    <dbReference type="NCBI Taxonomy" id="1273"/>
    <lineage>
        <taxon>Bacteria</taxon>
        <taxon>Bacillati</taxon>
        <taxon>Actinomycetota</taxon>
        <taxon>Actinomycetes</taxon>
        <taxon>Micrococcales</taxon>
        <taxon>Micrococcaceae</taxon>
        <taxon>Micrococcus</taxon>
    </lineage>
</organism>